<keyword evidence="2" id="KW-0238">DNA-binding</keyword>
<evidence type="ECO:0000313" key="6">
    <source>
        <dbReference type="EMBL" id="APW63656.1"/>
    </source>
</evidence>
<dbReference type="SUPFAM" id="SSF46785">
    <property type="entry name" value="Winged helix' DNA-binding domain"/>
    <property type="match status" value="1"/>
</dbReference>
<dbReference type="EMBL" id="CP019082">
    <property type="protein sequence ID" value="APW63656.1"/>
    <property type="molecule type" value="Genomic_DNA"/>
</dbReference>
<dbReference type="InterPro" id="IPR051081">
    <property type="entry name" value="HTH_MetalResp_TranReg"/>
</dbReference>
<accession>A0A1U7CXM7</accession>
<dbReference type="Gene3D" id="1.10.10.10">
    <property type="entry name" value="Winged helix-like DNA-binding domain superfamily/Winged helix DNA-binding domain"/>
    <property type="match status" value="1"/>
</dbReference>
<dbReference type="InterPro" id="IPR001845">
    <property type="entry name" value="HTH_ArsR_DNA-bd_dom"/>
</dbReference>
<reference evidence="7" key="1">
    <citation type="submission" date="2016-12" db="EMBL/GenBank/DDBJ databases">
        <title>Comparative genomics of four Isosphaeraceae planctomycetes: a common pool of plasmids and glycoside hydrolase genes.</title>
        <authorList>
            <person name="Ivanova A."/>
        </authorList>
    </citation>
    <scope>NUCLEOTIDE SEQUENCE [LARGE SCALE GENOMIC DNA]</scope>
    <source>
        <strain evidence="7">PX4</strain>
    </source>
</reference>
<dbReference type="GO" id="GO:0003700">
    <property type="term" value="F:DNA-binding transcription factor activity"/>
    <property type="evidence" value="ECO:0007669"/>
    <property type="project" value="InterPro"/>
</dbReference>
<dbReference type="PROSITE" id="PS50987">
    <property type="entry name" value="HTH_ARSR_2"/>
    <property type="match status" value="1"/>
</dbReference>
<proteinExistence type="predicted"/>
<dbReference type="RefSeq" id="WP_076349975.1">
    <property type="nucleotide sequence ID" value="NZ_CP019082.1"/>
</dbReference>
<name>A0A1U7CXM7_9BACT</name>
<evidence type="ECO:0000256" key="1">
    <source>
        <dbReference type="ARBA" id="ARBA00023015"/>
    </source>
</evidence>
<evidence type="ECO:0000259" key="5">
    <source>
        <dbReference type="PROSITE" id="PS50987"/>
    </source>
</evidence>
<feature type="domain" description="HTH arsR-type" evidence="5">
    <location>
        <begin position="23"/>
        <end position="120"/>
    </location>
</feature>
<evidence type="ECO:0000256" key="3">
    <source>
        <dbReference type="ARBA" id="ARBA00023163"/>
    </source>
</evidence>
<dbReference type="Pfam" id="PF01022">
    <property type="entry name" value="HTH_5"/>
    <property type="match status" value="1"/>
</dbReference>
<dbReference type="OrthoDB" id="9794330at2"/>
<evidence type="ECO:0000313" key="7">
    <source>
        <dbReference type="Proteomes" id="UP000186309"/>
    </source>
</evidence>
<dbReference type="AlphaFoldDB" id="A0A1U7CXM7"/>
<dbReference type="SMART" id="SM00418">
    <property type="entry name" value="HTH_ARSR"/>
    <property type="match status" value="1"/>
</dbReference>
<protein>
    <submittedName>
        <fullName evidence="6">HTH-type transcriptional regulator KmtR</fullName>
    </submittedName>
</protein>
<dbReference type="STRING" id="1387353.BSF38_05230"/>
<dbReference type="InterPro" id="IPR011991">
    <property type="entry name" value="ArsR-like_HTH"/>
</dbReference>
<keyword evidence="7" id="KW-1185">Reference proteome</keyword>
<dbReference type="Proteomes" id="UP000186309">
    <property type="component" value="Chromosome"/>
</dbReference>
<sequence>MARKDAKQSTETNGKAAEAAPEVSDQSIRELAQVFKLLSDETRLRILFYLALSEDGELHVTELCQRLGQSQPAVSHHLALLRVSGLIESRREGKHNFYSVRTDHFGDLLLSLFSAAGETPKNKKYRFHDFVLTYAGA</sequence>
<feature type="region of interest" description="Disordered" evidence="4">
    <location>
        <begin position="1"/>
        <end position="22"/>
    </location>
</feature>
<dbReference type="NCBIfam" id="NF033788">
    <property type="entry name" value="HTH_metalloreg"/>
    <property type="match status" value="1"/>
</dbReference>
<evidence type="ECO:0000256" key="2">
    <source>
        <dbReference type="ARBA" id="ARBA00023125"/>
    </source>
</evidence>
<dbReference type="CDD" id="cd00090">
    <property type="entry name" value="HTH_ARSR"/>
    <property type="match status" value="1"/>
</dbReference>
<dbReference type="InterPro" id="IPR036390">
    <property type="entry name" value="WH_DNA-bd_sf"/>
</dbReference>
<gene>
    <name evidence="6" type="primary">kmtR_2</name>
    <name evidence="6" type="ORF">BSF38_05230</name>
</gene>
<dbReference type="KEGG" id="pbor:BSF38_05230"/>
<dbReference type="GO" id="GO:0003677">
    <property type="term" value="F:DNA binding"/>
    <property type="evidence" value="ECO:0007669"/>
    <property type="project" value="UniProtKB-KW"/>
</dbReference>
<dbReference type="PANTHER" id="PTHR33154:SF33">
    <property type="entry name" value="TRANSCRIPTIONAL REPRESSOR SDPR"/>
    <property type="match status" value="1"/>
</dbReference>
<evidence type="ECO:0000256" key="4">
    <source>
        <dbReference type="SAM" id="MobiDB-lite"/>
    </source>
</evidence>
<keyword evidence="1" id="KW-0805">Transcription regulation</keyword>
<dbReference type="PRINTS" id="PR00778">
    <property type="entry name" value="HTHARSR"/>
</dbReference>
<organism evidence="6 7">
    <name type="scientific">Paludisphaera borealis</name>
    <dbReference type="NCBI Taxonomy" id="1387353"/>
    <lineage>
        <taxon>Bacteria</taxon>
        <taxon>Pseudomonadati</taxon>
        <taxon>Planctomycetota</taxon>
        <taxon>Planctomycetia</taxon>
        <taxon>Isosphaerales</taxon>
        <taxon>Isosphaeraceae</taxon>
        <taxon>Paludisphaera</taxon>
    </lineage>
</organism>
<dbReference type="InterPro" id="IPR036388">
    <property type="entry name" value="WH-like_DNA-bd_sf"/>
</dbReference>
<dbReference type="PANTHER" id="PTHR33154">
    <property type="entry name" value="TRANSCRIPTIONAL REGULATOR, ARSR FAMILY"/>
    <property type="match status" value="1"/>
</dbReference>
<keyword evidence="3" id="KW-0804">Transcription</keyword>